<accession>A0A2P1P6T9</accession>
<dbReference type="Pfam" id="PF04233">
    <property type="entry name" value="Phage_Mu_F"/>
    <property type="match status" value="1"/>
</dbReference>
<keyword evidence="2 3" id="KW-0081">Bacteriolytic enzyme</keyword>
<dbReference type="InterPro" id="IPR023347">
    <property type="entry name" value="Lysozyme_dom_sf"/>
</dbReference>
<dbReference type="EMBL" id="CP027845">
    <property type="protein sequence ID" value="AVP86971.1"/>
    <property type="molecule type" value="Genomic_DNA"/>
</dbReference>
<evidence type="ECO:0000256" key="1">
    <source>
        <dbReference type="ARBA" id="ARBA00022529"/>
    </source>
</evidence>
<evidence type="ECO:0000259" key="4">
    <source>
        <dbReference type="Pfam" id="PF04233"/>
    </source>
</evidence>
<comment type="similarity">
    <text evidence="3">Belongs to the glycosyl hydrolase 24 family.</text>
</comment>
<sequence>MIDDMLNLKAISMEEWVNLIHRKRGKMDLWVEDWVDSARDRVHNLDLNIPEHQDIYHQHVTTFIMFNEVKWDDEDQVPTKPKIKLKVYDDTATPPNKTIGFGFNMDAAGARKEWLEVFGDKVSFDKVKKGLKITKEQAKELLDYQIKKRRDELELLFGKDWKLLKPNEKMAIESLYFNSPSLVRKGTKFHENIKKYIETNDPKYLKETCNEVKYKSNKNRHPGIQYRRDKEARMLESNKCPIYSKPLDDLIPKGASMDIKLGKTVVPRSQPNTPSRSNRRYYIWRSQQDDKVRVNHQFCDGKIFDVDSPPDIGHPGKDYNCRCIQDFNIPDFVNLKLSDEKTMVRKYVDLPQLPNFCIK</sequence>
<dbReference type="SUPFAM" id="SSF53955">
    <property type="entry name" value="Lysozyme-like"/>
    <property type="match status" value="1"/>
</dbReference>
<proteinExistence type="inferred from homology"/>
<name>A0A2P1P6T9_9RICK</name>
<feature type="domain" description="Phage head morphogenesis" evidence="4">
    <location>
        <begin position="274"/>
        <end position="324"/>
    </location>
</feature>
<dbReference type="EC" id="3.2.1.17" evidence="3"/>
<protein>
    <recommendedName>
        <fullName evidence="3">Lysozyme</fullName>
        <ecNumber evidence="3">3.2.1.17</ecNumber>
    </recommendedName>
</protein>
<dbReference type="Gene3D" id="1.10.530.40">
    <property type="match status" value="1"/>
</dbReference>
<dbReference type="AlphaFoldDB" id="A0A2P1P6T9"/>
<dbReference type="GO" id="GO:0009253">
    <property type="term" value="P:peptidoglycan catabolic process"/>
    <property type="evidence" value="ECO:0007669"/>
    <property type="project" value="InterPro"/>
</dbReference>
<dbReference type="GO" id="GO:0042742">
    <property type="term" value="P:defense response to bacterium"/>
    <property type="evidence" value="ECO:0007669"/>
    <property type="project" value="UniProtKB-KW"/>
</dbReference>
<organism evidence="5 6">
    <name type="scientific">Candidatus Phycorickettsia trachydisci</name>
    <dbReference type="NCBI Taxonomy" id="2115978"/>
    <lineage>
        <taxon>Bacteria</taxon>
        <taxon>Pseudomonadati</taxon>
        <taxon>Pseudomonadota</taxon>
        <taxon>Alphaproteobacteria</taxon>
        <taxon>Rickettsiales</taxon>
        <taxon>Rickettsiaceae</taxon>
        <taxon>Candidatus Phycorickettsia</taxon>
    </lineage>
</organism>
<dbReference type="KEGG" id="ptc:phytr_70"/>
<evidence type="ECO:0000313" key="6">
    <source>
        <dbReference type="Proteomes" id="UP000241762"/>
    </source>
</evidence>
<dbReference type="Pfam" id="PF00959">
    <property type="entry name" value="Phage_lysozyme"/>
    <property type="match status" value="1"/>
</dbReference>
<gene>
    <name evidence="5" type="ORF">phytr_70</name>
</gene>
<dbReference type="InterPro" id="IPR006528">
    <property type="entry name" value="Phage_head_morphogenesis_dom"/>
</dbReference>
<keyword evidence="6" id="KW-1185">Reference proteome</keyword>
<dbReference type="GO" id="GO:0016998">
    <property type="term" value="P:cell wall macromolecule catabolic process"/>
    <property type="evidence" value="ECO:0007669"/>
    <property type="project" value="InterPro"/>
</dbReference>
<evidence type="ECO:0000313" key="5">
    <source>
        <dbReference type="EMBL" id="AVP86971.1"/>
    </source>
</evidence>
<dbReference type="InterPro" id="IPR023346">
    <property type="entry name" value="Lysozyme-like_dom_sf"/>
</dbReference>
<evidence type="ECO:0000256" key="3">
    <source>
        <dbReference type="RuleBase" id="RU003788"/>
    </source>
</evidence>
<dbReference type="Proteomes" id="UP000241762">
    <property type="component" value="Chromosome"/>
</dbReference>
<dbReference type="GO" id="GO:0003796">
    <property type="term" value="F:lysozyme activity"/>
    <property type="evidence" value="ECO:0007669"/>
    <property type="project" value="UniProtKB-EC"/>
</dbReference>
<keyword evidence="1 3" id="KW-0929">Antimicrobial</keyword>
<evidence type="ECO:0000256" key="2">
    <source>
        <dbReference type="ARBA" id="ARBA00022638"/>
    </source>
</evidence>
<keyword evidence="3" id="KW-0378">Hydrolase</keyword>
<dbReference type="InterPro" id="IPR002196">
    <property type="entry name" value="Glyco_hydro_24"/>
</dbReference>
<comment type="catalytic activity">
    <reaction evidence="3">
        <text>Hydrolysis of (1-&gt;4)-beta-linkages between N-acetylmuramic acid and N-acetyl-D-glucosamine residues in a peptidoglycan and between N-acetyl-D-glucosamine residues in chitodextrins.</text>
        <dbReference type="EC" id="3.2.1.17"/>
    </reaction>
</comment>
<reference evidence="5 6" key="1">
    <citation type="submission" date="2018-03" db="EMBL/GenBank/DDBJ databases">
        <title>A gene transfer event suggests a long-term partnership between eustigmatophyte algae and a novel lineage of endosymbiotic bacteria.</title>
        <authorList>
            <person name="Yurchenko T."/>
            <person name="Sevcikova T."/>
            <person name="Pribyl P."/>
            <person name="El Karkouri K."/>
            <person name="Klimes V."/>
            <person name="Amaral R."/>
            <person name="Zbrankova V."/>
            <person name="Kim E."/>
            <person name="Raoult D."/>
            <person name="Santos L.M.A."/>
            <person name="Elias M."/>
        </authorList>
    </citation>
    <scope>NUCLEOTIDE SEQUENCE [LARGE SCALE GENOMIC DNA]</scope>
    <source>
        <strain evidence="5">CCALA 838</strain>
    </source>
</reference>
<keyword evidence="3" id="KW-0326">Glycosidase</keyword>
<dbReference type="GO" id="GO:0031640">
    <property type="term" value="P:killing of cells of another organism"/>
    <property type="evidence" value="ECO:0007669"/>
    <property type="project" value="UniProtKB-KW"/>
</dbReference>